<dbReference type="AlphaFoldDB" id="A0A261U3N6"/>
<dbReference type="Proteomes" id="UP000216885">
    <property type="component" value="Unassembled WGS sequence"/>
</dbReference>
<dbReference type="GO" id="GO:0005829">
    <property type="term" value="C:cytosol"/>
    <property type="evidence" value="ECO:0007669"/>
    <property type="project" value="TreeGrafter"/>
</dbReference>
<gene>
    <name evidence="6" type="ORF">CAL20_14265</name>
</gene>
<evidence type="ECO:0000256" key="3">
    <source>
        <dbReference type="ARBA" id="ARBA00023125"/>
    </source>
</evidence>
<evidence type="ECO:0000256" key="2">
    <source>
        <dbReference type="ARBA" id="ARBA00023015"/>
    </source>
</evidence>
<dbReference type="SUPFAM" id="SSF46785">
    <property type="entry name" value="Winged helix' DNA-binding domain"/>
    <property type="match status" value="1"/>
</dbReference>
<evidence type="ECO:0000256" key="4">
    <source>
        <dbReference type="ARBA" id="ARBA00023163"/>
    </source>
</evidence>
<dbReference type="GO" id="GO:0003700">
    <property type="term" value="F:DNA-binding transcription factor activity"/>
    <property type="evidence" value="ECO:0007669"/>
    <property type="project" value="InterPro"/>
</dbReference>
<protein>
    <submittedName>
        <fullName evidence="6">LysR family transcriptional regulator</fullName>
    </submittedName>
</protein>
<proteinExistence type="inferred from homology"/>
<comment type="caution">
    <text evidence="6">The sequence shown here is derived from an EMBL/GenBank/DDBJ whole genome shotgun (WGS) entry which is preliminary data.</text>
</comment>
<keyword evidence="3" id="KW-0238">DNA-binding</keyword>
<comment type="similarity">
    <text evidence="1">Belongs to the LysR transcriptional regulatory family.</text>
</comment>
<evidence type="ECO:0000313" key="6">
    <source>
        <dbReference type="EMBL" id="OZI56576.1"/>
    </source>
</evidence>
<dbReference type="PROSITE" id="PS50931">
    <property type="entry name" value="HTH_LYSR"/>
    <property type="match status" value="1"/>
</dbReference>
<dbReference type="CDD" id="cd08421">
    <property type="entry name" value="PBP2_LTTR_like_1"/>
    <property type="match status" value="1"/>
</dbReference>
<keyword evidence="4" id="KW-0804">Transcription</keyword>
<evidence type="ECO:0000259" key="5">
    <source>
        <dbReference type="PROSITE" id="PS50931"/>
    </source>
</evidence>
<dbReference type="InterPro" id="IPR036390">
    <property type="entry name" value="WH_DNA-bd_sf"/>
</dbReference>
<dbReference type="EMBL" id="NEVQ01000013">
    <property type="protein sequence ID" value="OZI56576.1"/>
    <property type="molecule type" value="Genomic_DNA"/>
</dbReference>
<dbReference type="Pfam" id="PF00126">
    <property type="entry name" value="HTH_1"/>
    <property type="match status" value="1"/>
</dbReference>
<name>A0A261U3N6_9BORD</name>
<feature type="domain" description="HTH lysR-type" evidence="5">
    <location>
        <begin position="5"/>
        <end position="62"/>
    </location>
</feature>
<dbReference type="InterPro" id="IPR005119">
    <property type="entry name" value="LysR_subst-bd"/>
</dbReference>
<accession>A0A261U3N6</accession>
<dbReference type="InterPro" id="IPR000847">
    <property type="entry name" value="LysR_HTH_N"/>
</dbReference>
<dbReference type="Pfam" id="PF03466">
    <property type="entry name" value="LysR_substrate"/>
    <property type="match status" value="1"/>
</dbReference>
<dbReference type="SUPFAM" id="SSF53850">
    <property type="entry name" value="Periplasmic binding protein-like II"/>
    <property type="match status" value="1"/>
</dbReference>
<dbReference type="GO" id="GO:0003677">
    <property type="term" value="F:DNA binding"/>
    <property type="evidence" value="ECO:0007669"/>
    <property type="project" value="UniProtKB-KW"/>
</dbReference>
<dbReference type="Gene3D" id="1.10.10.10">
    <property type="entry name" value="Winged helix-like DNA-binding domain superfamily/Winged helix DNA-binding domain"/>
    <property type="match status" value="1"/>
</dbReference>
<dbReference type="InterPro" id="IPR036388">
    <property type="entry name" value="WH-like_DNA-bd_sf"/>
</dbReference>
<sequence length="297" mass="32951">MSTRLDLYSLQVFLAVLEEGSIAAAAVREHIAPSALSKRLSELERTLDVTLFQRHARGVEPTSAARALARRARALLHQTQDLASEIRDYSTGLRGRVRVAANLSSIAQFLPAELRRFMDQHPNVQIDLEESVSAGVTRAVLDSAADIGVYTQSDDEQGLDVFPYHRDVMAVVIPRNHPLARRKSVAFAETLDYDHVGMHRGSAANYLFTREAAAINRTLRLRFQVTSYDALVAMVRANLGLGIVPVKALSIHTTEDLRIVPLKDMWAQRQLKLCVRSNEALSGAARRLLDHLIQEAA</sequence>
<evidence type="ECO:0000256" key="1">
    <source>
        <dbReference type="ARBA" id="ARBA00009437"/>
    </source>
</evidence>
<dbReference type="Gene3D" id="3.40.190.290">
    <property type="match status" value="1"/>
</dbReference>
<organism evidence="6 7">
    <name type="scientific">Bordetella genomosp. 4</name>
    <dbReference type="NCBI Taxonomy" id="463044"/>
    <lineage>
        <taxon>Bacteria</taxon>
        <taxon>Pseudomonadati</taxon>
        <taxon>Pseudomonadota</taxon>
        <taxon>Betaproteobacteria</taxon>
        <taxon>Burkholderiales</taxon>
        <taxon>Alcaligenaceae</taxon>
        <taxon>Bordetella</taxon>
    </lineage>
</organism>
<dbReference type="RefSeq" id="WP_094821785.1">
    <property type="nucleotide sequence ID" value="NZ_NEVO01000008.1"/>
</dbReference>
<reference evidence="6 7" key="1">
    <citation type="submission" date="2017-05" db="EMBL/GenBank/DDBJ databases">
        <title>Complete and WGS of Bordetella genogroups.</title>
        <authorList>
            <person name="Spilker T."/>
            <person name="LiPuma J."/>
        </authorList>
    </citation>
    <scope>NUCLEOTIDE SEQUENCE [LARGE SCALE GENOMIC DNA]</scope>
    <source>
        <strain evidence="6 7">AU9919</strain>
    </source>
</reference>
<dbReference type="PANTHER" id="PTHR30419">
    <property type="entry name" value="HTH-TYPE TRANSCRIPTIONAL REGULATOR YBHD"/>
    <property type="match status" value="1"/>
</dbReference>
<dbReference type="InterPro" id="IPR050950">
    <property type="entry name" value="HTH-type_LysR_regulators"/>
</dbReference>
<evidence type="ECO:0000313" key="7">
    <source>
        <dbReference type="Proteomes" id="UP000216885"/>
    </source>
</evidence>
<keyword evidence="2" id="KW-0805">Transcription regulation</keyword>
<dbReference type="PANTHER" id="PTHR30419:SF2">
    <property type="entry name" value="LYSR FAMILY TRANSCRIPTIONAL REGULATOR"/>
    <property type="match status" value="1"/>
</dbReference>
<keyword evidence="7" id="KW-1185">Reference proteome</keyword>
<dbReference type="OrthoDB" id="9785974at2"/>